<gene>
    <name evidence="3" type="ORF">GCM10007423_63900</name>
</gene>
<dbReference type="Pfam" id="PF06580">
    <property type="entry name" value="His_kinase"/>
    <property type="match status" value="1"/>
</dbReference>
<protein>
    <recommendedName>
        <fullName evidence="2">Signal transduction histidine kinase internal region domain-containing protein</fullName>
    </recommendedName>
</protein>
<organism evidence="3 4">
    <name type="scientific">Dyadobacter endophyticus</name>
    <dbReference type="NCBI Taxonomy" id="1749036"/>
    <lineage>
        <taxon>Bacteria</taxon>
        <taxon>Pseudomonadati</taxon>
        <taxon>Bacteroidota</taxon>
        <taxon>Cytophagia</taxon>
        <taxon>Cytophagales</taxon>
        <taxon>Spirosomataceae</taxon>
        <taxon>Dyadobacter</taxon>
    </lineage>
</organism>
<dbReference type="InterPro" id="IPR010559">
    <property type="entry name" value="Sig_transdc_His_kin_internal"/>
</dbReference>
<name>A0ABQ1ZDQ0_9BACT</name>
<evidence type="ECO:0000313" key="4">
    <source>
        <dbReference type="Proteomes" id="UP000600214"/>
    </source>
</evidence>
<dbReference type="PANTHER" id="PTHR34220">
    <property type="entry name" value="SENSOR HISTIDINE KINASE YPDA"/>
    <property type="match status" value="1"/>
</dbReference>
<sequence>MEGTLVVESKFNSRIYQLKWVRKLNLEKAVLASIVGIALLLGAMAVSSLDNPLYHSKKQLLIGFEIHLPKIAARIPTFISYSLQLLVMYLAGYFFFYINSRWLVPVVLKEQGLFHYILSSASVIGVFYPLWGQLLAGLPFSKILGGVFSANPFVAENAFGAALVLAMSLPILLAINWARQNSLITALKHEKSVAELDLLKQQLNPHFFFNTLNNLYALSLTRSDQTPDSILQLSELMRYVVYKASEPLVCVKDEVKYLNDYLQLQKIRLRKSLDLQFEAKIGDRNLLIPPLLLIVFIENAFKHGVENAEGPTFLHISLKSDGHSLNFNCKNSYEPISNSHAGIGLINLRKRLQLLYPGKHRIVTSAEHDIFVANLEIDLQ</sequence>
<accession>A0ABQ1ZDQ0</accession>
<keyword evidence="1" id="KW-1133">Transmembrane helix</keyword>
<dbReference type="InterPro" id="IPR050640">
    <property type="entry name" value="Bact_2-comp_sensor_kinase"/>
</dbReference>
<feature type="transmembrane region" description="Helical" evidence="1">
    <location>
        <begin position="158"/>
        <end position="178"/>
    </location>
</feature>
<feature type="domain" description="Signal transduction histidine kinase internal region" evidence="2">
    <location>
        <begin position="194"/>
        <end position="272"/>
    </location>
</feature>
<dbReference type="Proteomes" id="UP000600214">
    <property type="component" value="Unassembled WGS sequence"/>
</dbReference>
<comment type="caution">
    <text evidence="3">The sequence shown here is derived from an EMBL/GenBank/DDBJ whole genome shotgun (WGS) entry which is preliminary data.</text>
</comment>
<feature type="transmembrane region" description="Helical" evidence="1">
    <location>
        <begin position="78"/>
        <end position="100"/>
    </location>
</feature>
<keyword evidence="1" id="KW-0812">Transmembrane</keyword>
<reference evidence="4" key="1">
    <citation type="journal article" date="2019" name="Int. J. Syst. Evol. Microbiol.">
        <title>The Global Catalogue of Microorganisms (GCM) 10K type strain sequencing project: providing services to taxonomists for standard genome sequencing and annotation.</title>
        <authorList>
            <consortium name="The Broad Institute Genomics Platform"/>
            <consortium name="The Broad Institute Genome Sequencing Center for Infectious Disease"/>
            <person name="Wu L."/>
            <person name="Ma J."/>
        </authorList>
    </citation>
    <scope>NUCLEOTIDE SEQUENCE [LARGE SCALE GENOMIC DNA]</scope>
    <source>
        <strain evidence="4">CGMCC 1.15288</strain>
    </source>
</reference>
<keyword evidence="1" id="KW-0472">Membrane</keyword>
<dbReference type="PANTHER" id="PTHR34220:SF7">
    <property type="entry name" value="SENSOR HISTIDINE KINASE YPDA"/>
    <property type="match status" value="1"/>
</dbReference>
<evidence type="ECO:0000313" key="3">
    <source>
        <dbReference type="EMBL" id="GGH55885.1"/>
    </source>
</evidence>
<evidence type="ECO:0000259" key="2">
    <source>
        <dbReference type="Pfam" id="PF06580"/>
    </source>
</evidence>
<proteinExistence type="predicted"/>
<feature type="transmembrane region" description="Helical" evidence="1">
    <location>
        <begin position="112"/>
        <end position="131"/>
    </location>
</feature>
<feature type="transmembrane region" description="Helical" evidence="1">
    <location>
        <begin position="29"/>
        <end position="49"/>
    </location>
</feature>
<keyword evidence="4" id="KW-1185">Reference proteome</keyword>
<evidence type="ECO:0000256" key="1">
    <source>
        <dbReference type="SAM" id="Phobius"/>
    </source>
</evidence>
<dbReference type="EMBL" id="BMIA01000009">
    <property type="protein sequence ID" value="GGH55885.1"/>
    <property type="molecule type" value="Genomic_DNA"/>
</dbReference>